<accession>A0A4Q7NF14</accession>
<feature type="signal peptide" evidence="2">
    <location>
        <begin position="1"/>
        <end position="39"/>
    </location>
</feature>
<dbReference type="PROSITE" id="PS51257">
    <property type="entry name" value="PROKAR_LIPOPROTEIN"/>
    <property type="match status" value="1"/>
</dbReference>
<sequence>MKRREDSAAIPETMMRLIKLLAATSAVLSCALATPGAHAQNYPVKPIKLVVPYPPSGIGDTAARDIALNLAQRLGQPVIVENKPGASQMIGAEFVAKSAPDGYTLFLGSLSSLVLNIAAQKNLPYDPFKDFAPVSLAFTTPLYLVVNPSLPVKSVADLIAYARGNPGKLSFGSIGAGSSLHLTAEMFKSMTGTDMVHIPYKGSMPALSDLVGGQIQLVFDVGTSALPLVHGGRLRVLGVTSKTRASGTPDIPPIADTVPGFDASFWFGIVAPAGVPQPIIDKLSTELRAILRQPALREKFRSSGVELTGSTPAEMTAQMKADLPIWQEVQRKAGISPE</sequence>
<keyword evidence="2" id="KW-0732">Signal</keyword>
<keyword evidence="4" id="KW-1185">Reference proteome</keyword>
<proteinExistence type="inferred from homology"/>
<comment type="similarity">
    <text evidence="1">Belongs to the UPF0065 (bug) family.</text>
</comment>
<protein>
    <submittedName>
        <fullName evidence="3">Tripartite-type tricarboxylate transporter receptor subunit TctC</fullName>
    </submittedName>
</protein>
<feature type="chain" id="PRO_5020202827" evidence="2">
    <location>
        <begin position="40"/>
        <end position="338"/>
    </location>
</feature>
<dbReference type="PANTHER" id="PTHR42928:SF5">
    <property type="entry name" value="BLR1237 PROTEIN"/>
    <property type="match status" value="1"/>
</dbReference>
<dbReference type="PANTHER" id="PTHR42928">
    <property type="entry name" value="TRICARBOXYLATE-BINDING PROTEIN"/>
    <property type="match status" value="1"/>
</dbReference>
<dbReference type="AlphaFoldDB" id="A0A4Q7NF14"/>
<evidence type="ECO:0000313" key="3">
    <source>
        <dbReference type="EMBL" id="RZS81610.1"/>
    </source>
</evidence>
<evidence type="ECO:0000313" key="4">
    <source>
        <dbReference type="Proteomes" id="UP000292445"/>
    </source>
</evidence>
<dbReference type="Gene3D" id="3.40.190.150">
    <property type="entry name" value="Bordetella uptake gene, domain 1"/>
    <property type="match status" value="1"/>
</dbReference>
<keyword evidence="3" id="KW-0675">Receptor</keyword>
<dbReference type="InterPro" id="IPR005064">
    <property type="entry name" value="BUG"/>
</dbReference>
<dbReference type="Proteomes" id="UP000292445">
    <property type="component" value="Unassembled WGS sequence"/>
</dbReference>
<dbReference type="Gene3D" id="3.40.190.10">
    <property type="entry name" value="Periplasmic binding protein-like II"/>
    <property type="match status" value="1"/>
</dbReference>
<dbReference type="CDD" id="cd13578">
    <property type="entry name" value="PBP2_Bug27"/>
    <property type="match status" value="1"/>
</dbReference>
<reference evidence="3 4" key="1">
    <citation type="submission" date="2019-02" db="EMBL/GenBank/DDBJ databases">
        <title>Genomic Encyclopedia of Type Strains, Phase IV (KMG-IV): sequencing the most valuable type-strain genomes for metagenomic binning, comparative biology and taxonomic classification.</title>
        <authorList>
            <person name="Goeker M."/>
        </authorList>
    </citation>
    <scope>NUCLEOTIDE SEQUENCE [LARGE SCALE GENOMIC DNA]</scope>
    <source>
        <strain evidence="3 4">K24</strain>
    </source>
</reference>
<comment type="caution">
    <text evidence="3">The sequence shown here is derived from an EMBL/GenBank/DDBJ whole genome shotgun (WGS) entry which is preliminary data.</text>
</comment>
<dbReference type="InterPro" id="IPR042100">
    <property type="entry name" value="Bug_dom1"/>
</dbReference>
<dbReference type="Pfam" id="PF03401">
    <property type="entry name" value="TctC"/>
    <property type="match status" value="1"/>
</dbReference>
<dbReference type="OrthoDB" id="8678477at2"/>
<evidence type="ECO:0000256" key="1">
    <source>
        <dbReference type="ARBA" id="ARBA00006987"/>
    </source>
</evidence>
<gene>
    <name evidence="3" type="ORF">EV675_4236</name>
</gene>
<dbReference type="EMBL" id="SGXC01000002">
    <property type="protein sequence ID" value="RZS81610.1"/>
    <property type="molecule type" value="Genomic_DNA"/>
</dbReference>
<dbReference type="PIRSF" id="PIRSF017082">
    <property type="entry name" value="YflP"/>
    <property type="match status" value="1"/>
</dbReference>
<dbReference type="SUPFAM" id="SSF53850">
    <property type="entry name" value="Periplasmic binding protein-like II"/>
    <property type="match status" value="1"/>
</dbReference>
<name>A0A4Q7NF14_9BURK</name>
<organism evidence="3 4">
    <name type="scientific">Pigmentiphaga kullae</name>
    <dbReference type="NCBI Taxonomy" id="151784"/>
    <lineage>
        <taxon>Bacteria</taxon>
        <taxon>Pseudomonadati</taxon>
        <taxon>Pseudomonadota</taxon>
        <taxon>Betaproteobacteria</taxon>
        <taxon>Burkholderiales</taxon>
        <taxon>Alcaligenaceae</taxon>
        <taxon>Pigmentiphaga</taxon>
    </lineage>
</organism>
<evidence type="ECO:0000256" key="2">
    <source>
        <dbReference type="SAM" id="SignalP"/>
    </source>
</evidence>